<dbReference type="AlphaFoldDB" id="A0AAE3G7W3"/>
<dbReference type="EMBL" id="JALJXV010000009">
    <property type="protein sequence ID" value="MCP1676436.1"/>
    <property type="molecule type" value="Genomic_DNA"/>
</dbReference>
<name>A0AAE3G7W3_9GAMM</name>
<comment type="caution">
    <text evidence="1">The sequence shown here is derived from an EMBL/GenBank/DDBJ whole genome shotgun (WGS) entry which is preliminary data.</text>
</comment>
<proteinExistence type="predicted"/>
<protein>
    <submittedName>
        <fullName evidence="1">Uncharacterized protein</fullName>
    </submittedName>
</protein>
<organism evidence="1 2">
    <name type="scientific">Natronocella acetinitrilica</name>
    <dbReference type="NCBI Taxonomy" id="414046"/>
    <lineage>
        <taxon>Bacteria</taxon>
        <taxon>Pseudomonadati</taxon>
        <taxon>Pseudomonadota</taxon>
        <taxon>Gammaproteobacteria</taxon>
        <taxon>Chromatiales</taxon>
        <taxon>Ectothiorhodospiraceae</taxon>
        <taxon>Natronocella</taxon>
    </lineage>
</organism>
<dbReference type="Proteomes" id="UP001205843">
    <property type="component" value="Unassembled WGS sequence"/>
</dbReference>
<gene>
    <name evidence="1" type="ORF">J2T57_003597</name>
</gene>
<evidence type="ECO:0000313" key="1">
    <source>
        <dbReference type="EMBL" id="MCP1676436.1"/>
    </source>
</evidence>
<sequence length="110" mass="11920">MVTNFSALVAQVQILKRRFDFLEELILSGRFPDLGPITDPAPDAGVGGGFVGGTVGRWPGGFGPVTDPSPEDLVNLGKVQIEARLAEIAFTRQRLDRMEGLLKEQLGKKK</sequence>
<keyword evidence="2" id="KW-1185">Reference proteome</keyword>
<dbReference type="RefSeq" id="WP_253482558.1">
    <property type="nucleotide sequence ID" value="NZ_JALJXV010000009.1"/>
</dbReference>
<reference evidence="1" key="1">
    <citation type="submission" date="2022-03" db="EMBL/GenBank/DDBJ databases">
        <title>Genomic Encyclopedia of Type Strains, Phase III (KMG-III): the genomes of soil and plant-associated and newly described type strains.</title>
        <authorList>
            <person name="Whitman W."/>
        </authorList>
    </citation>
    <scope>NUCLEOTIDE SEQUENCE</scope>
    <source>
        <strain evidence="1">ANL 6-2</strain>
    </source>
</reference>
<accession>A0AAE3G7W3</accession>
<evidence type="ECO:0000313" key="2">
    <source>
        <dbReference type="Proteomes" id="UP001205843"/>
    </source>
</evidence>